<dbReference type="CDD" id="cd06170">
    <property type="entry name" value="LuxR_C_like"/>
    <property type="match status" value="1"/>
</dbReference>
<dbReference type="InterPro" id="IPR039420">
    <property type="entry name" value="WalR-like"/>
</dbReference>
<dbReference type="InterPro" id="IPR016032">
    <property type="entry name" value="Sig_transdc_resp-reg_C-effctor"/>
</dbReference>
<dbReference type="EMBL" id="VCIW01000008">
    <property type="protein sequence ID" value="TLS51565.1"/>
    <property type="molecule type" value="Genomic_DNA"/>
</dbReference>
<dbReference type="GO" id="GO:0000160">
    <property type="term" value="P:phosphorelay signal transduction system"/>
    <property type="evidence" value="ECO:0007669"/>
    <property type="project" value="InterPro"/>
</dbReference>
<dbReference type="SMART" id="SM00421">
    <property type="entry name" value="HTH_LUXR"/>
    <property type="match status" value="1"/>
</dbReference>
<dbReference type="CDD" id="cd17535">
    <property type="entry name" value="REC_NarL-like"/>
    <property type="match status" value="1"/>
</dbReference>
<keyword evidence="3" id="KW-0238">DNA-binding</keyword>
<dbReference type="SUPFAM" id="SSF46894">
    <property type="entry name" value="C-terminal effector domain of the bipartite response regulators"/>
    <property type="match status" value="1"/>
</dbReference>
<evidence type="ECO:0000256" key="5">
    <source>
        <dbReference type="PROSITE-ProRule" id="PRU00169"/>
    </source>
</evidence>
<gene>
    <name evidence="8" type="ORF">FE782_13750</name>
</gene>
<keyword evidence="4" id="KW-0804">Transcription</keyword>
<dbReference type="RefSeq" id="WP_138194728.1">
    <property type="nucleotide sequence ID" value="NZ_VCIW01000008.1"/>
</dbReference>
<dbReference type="PRINTS" id="PR00038">
    <property type="entry name" value="HTHLUXR"/>
</dbReference>
<dbReference type="InterPro" id="IPR001789">
    <property type="entry name" value="Sig_transdc_resp-reg_receiver"/>
</dbReference>
<organism evidence="8 9">
    <name type="scientific">Paenibacillus antri</name>
    <dbReference type="NCBI Taxonomy" id="2582848"/>
    <lineage>
        <taxon>Bacteria</taxon>
        <taxon>Bacillati</taxon>
        <taxon>Bacillota</taxon>
        <taxon>Bacilli</taxon>
        <taxon>Bacillales</taxon>
        <taxon>Paenibacillaceae</taxon>
        <taxon>Paenibacillus</taxon>
    </lineage>
</organism>
<comment type="caution">
    <text evidence="8">The sequence shown here is derived from an EMBL/GenBank/DDBJ whole genome shotgun (WGS) entry which is preliminary data.</text>
</comment>
<dbReference type="PROSITE" id="PS00622">
    <property type="entry name" value="HTH_LUXR_1"/>
    <property type="match status" value="1"/>
</dbReference>
<dbReference type="PANTHER" id="PTHR43214">
    <property type="entry name" value="TWO-COMPONENT RESPONSE REGULATOR"/>
    <property type="match status" value="1"/>
</dbReference>
<evidence type="ECO:0000259" key="6">
    <source>
        <dbReference type="PROSITE" id="PS50043"/>
    </source>
</evidence>
<evidence type="ECO:0000256" key="3">
    <source>
        <dbReference type="ARBA" id="ARBA00023125"/>
    </source>
</evidence>
<name>A0A5R9GJ18_9BACL</name>
<dbReference type="GO" id="GO:0003677">
    <property type="term" value="F:DNA binding"/>
    <property type="evidence" value="ECO:0007669"/>
    <property type="project" value="UniProtKB-KW"/>
</dbReference>
<keyword evidence="2" id="KW-0805">Transcription regulation</keyword>
<evidence type="ECO:0000256" key="1">
    <source>
        <dbReference type="ARBA" id="ARBA00022553"/>
    </source>
</evidence>
<dbReference type="InterPro" id="IPR000792">
    <property type="entry name" value="Tscrpt_reg_LuxR_C"/>
</dbReference>
<dbReference type="Gene3D" id="3.40.50.2300">
    <property type="match status" value="1"/>
</dbReference>
<dbReference type="GO" id="GO:0006355">
    <property type="term" value="P:regulation of DNA-templated transcription"/>
    <property type="evidence" value="ECO:0007669"/>
    <property type="project" value="InterPro"/>
</dbReference>
<dbReference type="PROSITE" id="PS50110">
    <property type="entry name" value="RESPONSE_REGULATORY"/>
    <property type="match status" value="1"/>
</dbReference>
<dbReference type="InterPro" id="IPR011006">
    <property type="entry name" value="CheY-like_superfamily"/>
</dbReference>
<dbReference type="PANTHER" id="PTHR43214:SF41">
    <property type="entry name" value="NITRATE_NITRITE RESPONSE REGULATOR PROTEIN NARP"/>
    <property type="match status" value="1"/>
</dbReference>
<evidence type="ECO:0000259" key="7">
    <source>
        <dbReference type="PROSITE" id="PS50110"/>
    </source>
</evidence>
<dbReference type="AlphaFoldDB" id="A0A5R9GJ18"/>
<evidence type="ECO:0000256" key="4">
    <source>
        <dbReference type="ARBA" id="ARBA00023163"/>
    </source>
</evidence>
<dbReference type="InterPro" id="IPR058245">
    <property type="entry name" value="NreC/VraR/RcsB-like_REC"/>
</dbReference>
<proteinExistence type="predicted"/>
<dbReference type="SUPFAM" id="SSF52172">
    <property type="entry name" value="CheY-like"/>
    <property type="match status" value="1"/>
</dbReference>
<dbReference type="OrthoDB" id="9780153at2"/>
<sequence length="215" mass="24314">MNPYRVLIVDDHPLARSAVRSILESSSRYVVVGEAGNGMDAYERCGTLRPDLVLMDINMPGWNGLETTRRMKQTYPLVKVVILSVSDDVADLFAAIQFGAQGYLMKNMEPDHWIEYLDSLFEGKDDVSRGMAGKMLRRFRGGAEEERDDDVRLTDREKEILTYIAGGGTNKQIADRLSITENTVKTHIKHLLEKLRLQNRVQLASYAFTKGMQGK</sequence>
<dbReference type="Pfam" id="PF00072">
    <property type="entry name" value="Response_reg"/>
    <property type="match status" value="1"/>
</dbReference>
<feature type="modified residue" description="4-aspartylphosphate" evidence="5">
    <location>
        <position position="56"/>
    </location>
</feature>
<dbReference type="SMART" id="SM00448">
    <property type="entry name" value="REC"/>
    <property type="match status" value="1"/>
</dbReference>
<evidence type="ECO:0000313" key="8">
    <source>
        <dbReference type="EMBL" id="TLS51565.1"/>
    </source>
</evidence>
<dbReference type="PROSITE" id="PS50043">
    <property type="entry name" value="HTH_LUXR_2"/>
    <property type="match status" value="1"/>
</dbReference>
<reference evidence="8 9" key="1">
    <citation type="submission" date="2019-05" db="EMBL/GenBank/DDBJ databases">
        <authorList>
            <person name="Narsing Rao M.P."/>
            <person name="Li W.J."/>
        </authorList>
    </citation>
    <scope>NUCLEOTIDE SEQUENCE [LARGE SCALE GENOMIC DNA]</scope>
    <source>
        <strain evidence="8 9">SYSU_K30003</strain>
    </source>
</reference>
<accession>A0A5R9GJ18</accession>
<dbReference type="Pfam" id="PF00196">
    <property type="entry name" value="GerE"/>
    <property type="match status" value="1"/>
</dbReference>
<dbReference type="Proteomes" id="UP000309676">
    <property type="component" value="Unassembled WGS sequence"/>
</dbReference>
<feature type="domain" description="Response regulatory" evidence="7">
    <location>
        <begin position="5"/>
        <end position="121"/>
    </location>
</feature>
<keyword evidence="1 5" id="KW-0597">Phosphoprotein</keyword>
<evidence type="ECO:0000313" key="9">
    <source>
        <dbReference type="Proteomes" id="UP000309676"/>
    </source>
</evidence>
<keyword evidence="9" id="KW-1185">Reference proteome</keyword>
<evidence type="ECO:0000256" key="2">
    <source>
        <dbReference type="ARBA" id="ARBA00023015"/>
    </source>
</evidence>
<protein>
    <submittedName>
        <fullName evidence="8">Response regulator transcription factor</fullName>
    </submittedName>
</protein>
<feature type="domain" description="HTH luxR-type" evidence="6">
    <location>
        <begin position="146"/>
        <end position="211"/>
    </location>
</feature>